<dbReference type="EMBL" id="JAPUBN010000013">
    <property type="protein sequence ID" value="MCZ2721754.1"/>
    <property type="molecule type" value="Genomic_DNA"/>
</dbReference>
<dbReference type="RefSeq" id="WP_269124781.1">
    <property type="nucleotide sequence ID" value="NZ_JAPUBN010000013.1"/>
</dbReference>
<dbReference type="InterPro" id="IPR036010">
    <property type="entry name" value="2Fe-2S_ferredoxin-like_sf"/>
</dbReference>
<sequence length="104" mass="11491">MLYQCTYRSLAQQDSNISLHADETILEALTKHGVYTKKACINGACGICLMKLITGDIDYHGRTPRGLNSQEIADDYILPCIAKCRSDLTLLARPTTKSKNSAKK</sequence>
<reference evidence="2" key="1">
    <citation type="submission" date="2022-12" db="EMBL/GenBank/DDBJ databases">
        <title>Marinomonas 15G1-11 sp. nov, isolated from marine algae.</title>
        <authorList>
            <person name="Butt M."/>
            <person name="Choi D.G."/>
            <person name="Kim J.M."/>
            <person name="Lee J.K."/>
            <person name="Baek J.H."/>
            <person name="Jeon C.O."/>
        </authorList>
    </citation>
    <scope>NUCLEOTIDE SEQUENCE</scope>
    <source>
        <strain evidence="2">15G1-11</strain>
    </source>
</reference>
<dbReference type="InterPro" id="IPR001041">
    <property type="entry name" value="2Fe-2S_ferredoxin-type"/>
</dbReference>
<dbReference type="Gene3D" id="3.10.20.30">
    <property type="match status" value="1"/>
</dbReference>
<evidence type="ECO:0000313" key="2">
    <source>
        <dbReference type="EMBL" id="MCZ2721754.1"/>
    </source>
</evidence>
<dbReference type="InterPro" id="IPR006058">
    <property type="entry name" value="2Fe2S_fd_BS"/>
</dbReference>
<dbReference type="SUPFAM" id="SSF54292">
    <property type="entry name" value="2Fe-2S ferredoxin-like"/>
    <property type="match status" value="1"/>
</dbReference>
<organism evidence="2 3">
    <name type="scientific">Marinomonas phaeophyticola</name>
    <dbReference type="NCBI Taxonomy" id="3004091"/>
    <lineage>
        <taxon>Bacteria</taxon>
        <taxon>Pseudomonadati</taxon>
        <taxon>Pseudomonadota</taxon>
        <taxon>Gammaproteobacteria</taxon>
        <taxon>Oceanospirillales</taxon>
        <taxon>Oceanospirillaceae</taxon>
        <taxon>Marinomonas</taxon>
    </lineage>
</organism>
<dbReference type="Proteomes" id="UP001149719">
    <property type="component" value="Unassembled WGS sequence"/>
</dbReference>
<comment type="caution">
    <text evidence="2">The sequence shown here is derived from an EMBL/GenBank/DDBJ whole genome shotgun (WGS) entry which is preliminary data.</text>
</comment>
<dbReference type="InterPro" id="IPR012675">
    <property type="entry name" value="Beta-grasp_dom_sf"/>
</dbReference>
<name>A0ABT4JW07_9GAMM</name>
<keyword evidence="3" id="KW-1185">Reference proteome</keyword>
<dbReference type="CDD" id="cd00207">
    <property type="entry name" value="fer2"/>
    <property type="match status" value="1"/>
</dbReference>
<gene>
    <name evidence="2" type="ORF">O1D97_08835</name>
</gene>
<dbReference type="PROSITE" id="PS00197">
    <property type="entry name" value="2FE2S_FER_1"/>
    <property type="match status" value="1"/>
</dbReference>
<evidence type="ECO:0000259" key="1">
    <source>
        <dbReference type="PROSITE" id="PS51085"/>
    </source>
</evidence>
<proteinExistence type="predicted"/>
<accession>A0ABT4JW07</accession>
<dbReference type="Pfam" id="PF00111">
    <property type="entry name" value="Fer2"/>
    <property type="match status" value="1"/>
</dbReference>
<dbReference type="PROSITE" id="PS51085">
    <property type="entry name" value="2FE2S_FER_2"/>
    <property type="match status" value="1"/>
</dbReference>
<protein>
    <submittedName>
        <fullName evidence="2">2Fe-2S iron-sulfur cluster-binding protein</fullName>
    </submittedName>
</protein>
<feature type="domain" description="2Fe-2S ferredoxin-type" evidence="1">
    <location>
        <begin position="6"/>
        <end position="96"/>
    </location>
</feature>
<evidence type="ECO:0000313" key="3">
    <source>
        <dbReference type="Proteomes" id="UP001149719"/>
    </source>
</evidence>